<keyword evidence="3" id="KW-1185">Reference proteome</keyword>
<reference evidence="2 3" key="1">
    <citation type="journal article" date="2019" name="Sci. Rep.">
        <title>A high-quality genome of Eragrostis curvula grass provides insights into Poaceae evolution and supports new strategies to enhance forage quality.</title>
        <authorList>
            <person name="Carballo J."/>
            <person name="Santos B.A.C.M."/>
            <person name="Zappacosta D."/>
            <person name="Garbus I."/>
            <person name="Selva J.P."/>
            <person name="Gallo C.A."/>
            <person name="Diaz A."/>
            <person name="Albertini E."/>
            <person name="Caccamo M."/>
            <person name="Echenique V."/>
        </authorList>
    </citation>
    <scope>NUCLEOTIDE SEQUENCE [LARGE SCALE GENOMIC DNA]</scope>
    <source>
        <strain evidence="3">cv. Victoria</strain>
        <tissue evidence="2">Leaf</tissue>
    </source>
</reference>
<accession>A0A5J9WF03</accession>
<comment type="caution">
    <text evidence="2">The sequence shown here is derived from an EMBL/GenBank/DDBJ whole genome shotgun (WGS) entry which is preliminary data.</text>
</comment>
<evidence type="ECO:0000313" key="2">
    <source>
        <dbReference type="EMBL" id="TVU46788.1"/>
    </source>
</evidence>
<name>A0A5J9WF03_9POAL</name>
<dbReference type="Gramene" id="TVU46788">
    <property type="protein sequence ID" value="TVU46788"/>
    <property type="gene ID" value="EJB05_06351"/>
</dbReference>
<dbReference type="Proteomes" id="UP000324897">
    <property type="component" value="Chromosome 5"/>
</dbReference>
<dbReference type="AlphaFoldDB" id="A0A5J9WF03"/>
<feature type="non-terminal residue" evidence="2">
    <location>
        <position position="1"/>
    </location>
</feature>
<evidence type="ECO:0000256" key="1">
    <source>
        <dbReference type="SAM" id="MobiDB-lite"/>
    </source>
</evidence>
<feature type="region of interest" description="Disordered" evidence="1">
    <location>
        <begin position="26"/>
        <end position="46"/>
    </location>
</feature>
<protein>
    <submittedName>
        <fullName evidence="2">Uncharacterized protein</fullName>
    </submittedName>
</protein>
<evidence type="ECO:0000313" key="3">
    <source>
        <dbReference type="Proteomes" id="UP000324897"/>
    </source>
</evidence>
<dbReference type="EMBL" id="RWGY01000004">
    <property type="protein sequence ID" value="TVU46788.1"/>
    <property type="molecule type" value="Genomic_DNA"/>
</dbReference>
<sequence length="116" mass="12810">MRGIAQGSLFGIQILTTTKDFDPNGPFSNKMLVDNGPISSIAPPREERQGPKIARFLAFNLSITRSQEKTLSLLAHLHFQIHPKGAGSTKQLDVHFLLKRSRQAGTMSETLFGHVI</sequence>
<organism evidence="2 3">
    <name type="scientific">Eragrostis curvula</name>
    <name type="common">weeping love grass</name>
    <dbReference type="NCBI Taxonomy" id="38414"/>
    <lineage>
        <taxon>Eukaryota</taxon>
        <taxon>Viridiplantae</taxon>
        <taxon>Streptophyta</taxon>
        <taxon>Embryophyta</taxon>
        <taxon>Tracheophyta</taxon>
        <taxon>Spermatophyta</taxon>
        <taxon>Magnoliopsida</taxon>
        <taxon>Liliopsida</taxon>
        <taxon>Poales</taxon>
        <taxon>Poaceae</taxon>
        <taxon>PACMAD clade</taxon>
        <taxon>Chloridoideae</taxon>
        <taxon>Eragrostideae</taxon>
        <taxon>Eragrostidinae</taxon>
        <taxon>Eragrostis</taxon>
    </lineage>
</organism>
<gene>
    <name evidence="2" type="ORF">EJB05_06351</name>
</gene>
<proteinExistence type="predicted"/>